<keyword evidence="3" id="KW-1185">Reference proteome</keyword>
<dbReference type="Proteomes" id="UP000595140">
    <property type="component" value="Unassembled WGS sequence"/>
</dbReference>
<dbReference type="PANTHER" id="PTHR47169:SF2">
    <property type="entry name" value="OS01G0541250 PROTEIN"/>
    <property type="match status" value="1"/>
</dbReference>
<evidence type="ECO:0000259" key="1">
    <source>
        <dbReference type="Pfam" id="PF24964"/>
    </source>
</evidence>
<dbReference type="Gene3D" id="3.30.420.10">
    <property type="entry name" value="Ribonuclease H-like superfamily/Ribonuclease H"/>
    <property type="match status" value="1"/>
</dbReference>
<feature type="domain" description="DUF7769" evidence="1">
    <location>
        <begin position="351"/>
        <end position="404"/>
    </location>
</feature>
<sequence length="881" mass="98299">MGLGGGLPTVRKAATIFVPPWSPYVVAAADAGKSENGRGQTELKLANLLSPHSTICWRHSTYLLDKVLGLLEKVLRGQIEFYEGVCAVEDSVDEIIKKLQAFRPIEGQPKFDSKKLIGTPGDSALPVPVQNTTLQDQEFKKEIFIDPVGVPEDDLMIDPIDVVPVAVVDVVVDVSGDDERDHTIQAKYSSDGNNQVGCNECPSLQYGVYLSGQFPVFFGGRAWPPEKGERAELDIELAEAISRQKSAKLMKEHVVTKFVESPAFKEVLMENFPKYFKEWSKTEAGLQMTADDRVDIPRMHDLDLNNELGPNLDCMDDESSSFDNLPQVIDVPFPNLDTLATESENNGKGCLHNEKRKRVVDVLLQQSKNGKLQYGVIKKVAEEFSFSVKTVSKIWAVATSQLEGGLPVNVECKRKGNSGRKRLPLDMEKMAAVPFNRRKNMRALAHAMDVSKSTVHRWLNRKHIRRHSNAIKPLLSKKGMFNRLKFCLDHVTAPSVPISPKFHDFYDHIHIDEKWFDITKQTSTYYALPDEADPYRTIQSKSFIPKIMFLAGVGRPRYGEDGELLWDGKIGIFPLTYEAPAQRSSKNRPAGTMEVKPIPIINREVMKMMLLTKLLPAIKEKWPGPSRNIIVQQDNAKPHVDGSDPDLIEAAQEDNWNIQLKFQPPNSPDLNVLDLGFFRFIDSLQDQTAARSLTKLIQAVTTAYEELSLEKLNNVFLTLQGVMGEVLSHKGGNQFKIPHIGKTRLAREGTLPQNLGVTRQPPSSSEGKWPPPRYFFRYHHVGSVSDVPDPLSPESYLGITGLREFGVGKRESLSSSLSLNSLKLGIEESRITIGGDSISQEEGKIDRNRGGEERGYSAAMGKWNGQEREGGIIRVGLGWVG</sequence>
<dbReference type="Pfam" id="PF24964">
    <property type="entry name" value="DUF7769"/>
    <property type="match status" value="1"/>
</dbReference>
<evidence type="ECO:0000313" key="2">
    <source>
        <dbReference type="EMBL" id="VFQ64137.1"/>
    </source>
</evidence>
<organism evidence="2 3">
    <name type="scientific">Cuscuta campestris</name>
    <dbReference type="NCBI Taxonomy" id="132261"/>
    <lineage>
        <taxon>Eukaryota</taxon>
        <taxon>Viridiplantae</taxon>
        <taxon>Streptophyta</taxon>
        <taxon>Embryophyta</taxon>
        <taxon>Tracheophyta</taxon>
        <taxon>Spermatophyta</taxon>
        <taxon>Magnoliopsida</taxon>
        <taxon>eudicotyledons</taxon>
        <taxon>Gunneridae</taxon>
        <taxon>Pentapetalae</taxon>
        <taxon>asterids</taxon>
        <taxon>lamiids</taxon>
        <taxon>Solanales</taxon>
        <taxon>Convolvulaceae</taxon>
        <taxon>Cuscuteae</taxon>
        <taxon>Cuscuta</taxon>
        <taxon>Cuscuta subgen. Grammica</taxon>
        <taxon>Cuscuta sect. Cleistogrammica</taxon>
    </lineage>
</organism>
<dbReference type="GO" id="GO:0003676">
    <property type="term" value="F:nucleic acid binding"/>
    <property type="evidence" value="ECO:0007669"/>
    <property type="project" value="InterPro"/>
</dbReference>
<name>A0A484KLW2_9ASTE</name>
<dbReference type="InterPro" id="IPR056671">
    <property type="entry name" value="DUF7769"/>
</dbReference>
<accession>A0A484KLW2</accession>
<dbReference type="AlphaFoldDB" id="A0A484KLW2"/>
<proteinExistence type="predicted"/>
<protein>
    <recommendedName>
        <fullName evidence="1">DUF7769 domain-containing protein</fullName>
    </recommendedName>
</protein>
<dbReference type="PANTHER" id="PTHR47169">
    <property type="entry name" value="OS01G0541250 PROTEIN"/>
    <property type="match status" value="1"/>
</dbReference>
<gene>
    <name evidence="2" type="ORF">CCAM_LOCUS5913</name>
</gene>
<dbReference type="InterPro" id="IPR036397">
    <property type="entry name" value="RNaseH_sf"/>
</dbReference>
<reference evidence="2 3" key="1">
    <citation type="submission" date="2018-04" db="EMBL/GenBank/DDBJ databases">
        <authorList>
            <person name="Vogel A."/>
        </authorList>
    </citation>
    <scope>NUCLEOTIDE SEQUENCE [LARGE SCALE GENOMIC DNA]</scope>
</reference>
<evidence type="ECO:0000313" key="3">
    <source>
        <dbReference type="Proteomes" id="UP000595140"/>
    </source>
</evidence>
<dbReference type="OrthoDB" id="1856392at2759"/>
<dbReference type="EMBL" id="OOIL02000370">
    <property type="protein sequence ID" value="VFQ64137.1"/>
    <property type="molecule type" value="Genomic_DNA"/>
</dbReference>